<name>A0A0D2ED22_9EURO</name>
<protein>
    <submittedName>
        <fullName evidence="2">Uncharacterized protein</fullName>
    </submittedName>
</protein>
<dbReference type="STRING" id="348802.A0A0D2ED22"/>
<sequence length="446" mass="47206">MEEVVCFLEPGRPPLLTESAFVTVVATILGIIVFLADTWLHITTSTVSFVEISPITGAANYSLLLTPGCLTSNNSHAADAELCNLGWSGSATFLADSVKSLQVLNKVSDTIAVYNNGPDPIYPYLGIPMSGDIASRDYTATTFGLRTECKPSSRQCNLNGFSGASTPFHCTNAFYGDLKTTADGWISTYFSDAAMSSNETFYGVQNPYYYAIGALFGTVQPASLEHETQIVTPMHGGIAFILSCAIATYDIEYDSINGTVTRFVATLSNASVANVWQLPMAEAHVAQSNLQTAALIAATTATNAQDLADQYALAYSKAALGVGAQSVQLAPALAVQQRSSFLVTRLLTAPLFCLIAANLAFVLLGTALTYVAVSTSGGEVRDIQARLSIVGLVADRFEGDKASSSAVGVDQLFEEHQGSSSSVVAIERTMAGGYAFRTWSKIGDEI</sequence>
<dbReference type="HOGENOM" id="CLU_019655_2_0_1"/>
<dbReference type="GeneID" id="25330083"/>
<gene>
    <name evidence="2" type="ORF">PV05_08175</name>
</gene>
<dbReference type="AlphaFoldDB" id="A0A0D2ED22"/>
<keyword evidence="1" id="KW-0812">Transmembrane</keyword>
<reference evidence="2 3" key="1">
    <citation type="submission" date="2015-01" db="EMBL/GenBank/DDBJ databases">
        <title>The Genome Sequence of Exophiala xenobiotica CBS118157.</title>
        <authorList>
            <consortium name="The Broad Institute Genomics Platform"/>
            <person name="Cuomo C."/>
            <person name="de Hoog S."/>
            <person name="Gorbushina A."/>
            <person name="Stielow B."/>
            <person name="Teixiera M."/>
            <person name="Abouelleil A."/>
            <person name="Chapman S.B."/>
            <person name="Priest M."/>
            <person name="Young S.K."/>
            <person name="Wortman J."/>
            <person name="Nusbaum C."/>
            <person name="Birren B."/>
        </authorList>
    </citation>
    <scope>NUCLEOTIDE SEQUENCE [LARGE SCALE GENOMIC DNA]</scope>
    <source>
        <strain evidence="2 3">CBS 118157</strain>
    </source>
</reference>
<keyword evidence="1" id="KW-0472">Membrane</keyword>
<dbReference type="OrthoDB" id="3344043at2759"/>
<feature type="transmembrane region" description="Helical" evidence="1">
    <location>
        <begin position="20"/>
        <end position="40"/>
    </location>
</feature>
<accession>A0A0D2ED22</accession>
<evidence type="ECO:0000256" key="1">
    <source>
        <dbReference type="SAM" id="Phobius"/>
    </source>
</evidence>
<keyword evidence="3" id="KW-1185">Reference proteome</keyword>
<dbReference type="Proteomes" id="UP000054342">
    <property type="component" value="Unassembled WGS sequence"/>
</dbReference>
<evidence type="ECO:0000313" key="3">
    <source>
        <dbReference type="Proteomes" id="UP000054342"/>
    </source>
</evidence>
<organism evidence="2 3">
    <name type="scientific">Exophiala xenobiotica</name>
    <dbReference type="NCBI Taxonomy" id="348802"/>
    <lineage>
        <taxon>Eukaryota</taxon>
        <taxon>Fungi</taxon>
        <taxon>Dikarya</taxon>
        <taxon>Ascomycota</taxon>
        <taxon>Pezizomycotina</taxon>
        <taxon>Eurotiomycetes</taxon>
        <taxon>Chaetothyriomycetidae</taxon>
        <taxon>Chaetothyriales</taxon>
        <taxon>Herpotrichiellaceae</taxon>
        <taxon>Exophiala</taxon>
    </lineage>
</organism>
<keyword evidence="1" id="KW-1133">Transmembrane helix</keyword>
<feature type="transmembrane region" description="Helical" evidence="1">
    <location>
        <begin position="346"/>
        <end position="373"/>
    </location>
</feature>
<dbReference type="RefSeq" id="XP_013313129.1">
    <property type="nucleotide sequence ID" value="XM_013457675.1"/>
</dbReference>
<dbReference type="EMBL" id="KN847321">
    <property type="protein sequence ID" value="KIW52545.1"/>
    <property type="molecule type" value="Genomic_DNA"/>
</dbReference>
<proteinExistence type="predicted"/>
<evidence type="ECO:0000313" key="2">
    <source>
        <dbReference type="EMBL" id="KIW52545.1"/>
    </source>
</evidence>